<dbReference type="Pfam" id="PF04754">
    <property type="entry name" value="Transposase_31"/>
    <property type="match status" value="1"/>
</dbReference>
<comment type="caution">
    <text evidence="3">The sequence shown here is derived from an EMBL/GenBank/DDBJ whole genome shotgun (WGS) entry which is preliminary data.</text>
</comment>
<comment type="similarity">
    <text evidence="1">Belongs to the Rpn/YhgA-like nuclease family.</text>
</comment>
<dbReference type="PANTHER" id="PTHR34611">
    <property type="match status" value="1"/>
</dbReference>
<protein>
    <submittedName>
        <fullName evidence="3">ISNCY family transposase</fullName>
    </submittedName>
</protein>
<dbReference type="RefSeq" id="WP_106927132.1">
    <property type="nucleotide sequence ID" value="NZ_CABMMU010000008.1"/>
</dbReference>
<name>A0A2T2Y1L8_9ENTR</name>
<dbReference type="InterPro" id="IPR051699">
    <property type="entry name" value="Rpn/YhgA-like_nuclease"/>
</dbReference>
<gene>
    <name evidence="3" type="ORF">C8256_12165</name>
</gene>
<dbReference type="NCBIfam" id="TIGR01784">
    <property type="entry name" value="T_den_put_tspse"/>
    <property type="match status" value="1"/>
</dbReference>
<dbReference type="GO" id="GO:1990238">
    <property type="term" value="F:double-stranded DNA endonuclease activity"/>
    <property type="evidence" value="ECO:0007669"/>
    <property type="project" value="TreeGrafter"/>
</dbReference>
<dbReference type="Proteomes" id="UP000240892">
    <property type="component" value="Unassembled WGS sequence"/>
</dbReference>
<dbReference type="EMBL" id="PYHO01000008">
    <property type="protein sequence ID" value="PSR46435.1"/>
    <property type="molecule type" value="Genomic_DNA"/>
</dbReference>
<evidence type="ECO:0000259" key="2">
    <source>
        <dbReference type="Pfam" id="PF04754"/>
    </source>
</evidence>
<proteinExistence type="inferred from homology"/>
<dbReference type="GO" id="GO:0006310">
    <property type="term" value="P:DNA recombination"/>
    <property type="evidence" value="ECO:0007669"/>
    <property type="project" value="TreeGrafter"/>
</dbReference>
<dbReference type="AlphaFoldDB" id="A0A2T2Y1L8"/>
<evidence type="ECO:0000256" key="1">
    <source>
        <dbReference type="ARBA" id="ARBA00009787"/>
    </source>
</evidence>
<dbReference type="InterPro" id="IPR010106">
    <property type="entry name" value="RpnA"/>
</dbReference>
<evidence type="ECO:0000313" key="3">
    <source>
        <dbReference type="EMBL" id="PSR46435.1"/>
    </source>
</evidence>
<organism evidence="3 4">
    <name type="scientific">Kluyvera genomosp. 2</name>
    <dbReference type="NCBI Taxonomy" id="2774054"/>
    <lineage>
        <taxon>Bacteria</taxon>
        <taxon>Pseudomonadati</taxon>
        <taxon>Pseudomonadota</taxon>
        <taxon>Gammaproteobacteria</taxon>
        <taxon>Enterobacterales</taxon>
        <taxon>Enterobacteriaceae</taxon>
        <taxon>Kluyvera</taxon>
    </lineage>
</organism>
<dbReference type="PANTHER" id="PTHR34611:SF2">
    <property type="entry name" value="INACTIVE RECOMBINATION-PROMOTING NUCLEASE-LIKE PROTEIN RPNE-RELATED"/>
    <property type="match status" value="1"/>
</dbReference>
<keyword evidence="4" id="KW-1185">Reference proteome</keyword>
<evidence type="ECO:0000313" key="4">
    <source>
        <dbReference type="Proteomes" id="UP000240892"/>
    </source>
</evidence>
<feature type="domain" description="Transposase (putative) YhgA-like" evidence="2">
    <location>
        <begin position="4"/>
        <end position="204"/>
    </location>
</feature>
<dbReference type="InterPro" id="IPR006842">
    <property type="entry name" value="Transposase_31"/>
</dbReference>
<sequence>MVNTPHDALFKTFMSHPETVGDFLGIHLPAELLALCDLKTLKLASGSFIDESLRASYSDVLWSLQTCDGVGYVYALIEHQSSPDKHMAFRLMRYAFAAMQRHLEAGHDTLPLVIPMLFYHGEKSPYPFSMRWLDAFAEPEVARVLYDGVLPLVDLTVLSDDDIMGHRRIALLEFLQKNIRRRDLMEMTENLLRLLRAGYTTDSQFRALIHYLAETGRATQPEAFFRQLAGGMTPREEKMMKKKLTLMEWAEIQHDEGRNEGEQQTTLKIARALISHGVALKTIAQTTGLSIEELAEINR</sequence>
<reference evidence="3 4" key="1">
    <citation type="submission" date="2018-03" db="EMBL/GenBank/DDBJ databases">
        <title>First report of an OXA-48+CTX-M-M-producing Kluyvera ascorbata clone recovered from patients admitted in a University Hospital in Madrid, Spain.</title>
        <authorList>
            <person name="Hernandez-Garcia M."/>
            <person name="Leon-Sampedro R."/>
            <person name="Perez-Viso B."/>
            <person name="Morosini M.I."/>
            <person name="Lopez-Fresnena N."/>
            <person name="Coque T.M."/>
            <person name="Bonten M."/>
            <person name="Malhotra-Kumar S."/>
            <person name="Ruiz-Garbajosa P."/>
            <person name="Canton R."/>
        </authorList>
    </citation>
    <scope>NUCLEOTIDE SEQUENCE [LARGE SCALE GENOMIC DNA]</scope>
    <source>
        <strain evidence="3 4">KA2</strain>
    </source>
</reference>
<accession>A0A2T2Y1L8</accession>